<feature type="region of interest" description="Disordered" evidence="1">
    <location>
        <begin position="205"/>
        <end position="244"/>
    </location>
</feature>
<gene>
    <name evidence="2" type="ORF">TASK_LOCUS7782</name>
</gene>
<evidence type="ECO:0000313" key="4">
    <source>
        <dbReference type="WBParaSite" id="TASK_0000778101-mRNA-1"/>
    </source>
</evidence>
<feature type="compositionally biased region" description="Polar residues" evidence="1">
    <location>
        <begin position="1224"/>
        <end position="1235"/>
    </location>
</feature>
<feature type="region of interest" description="Disordered" evidence="1">
    <location>
        <begin position="308"/>
        <end position="361"/>
    </location>
</feature>
<feature type="region of interest" description="Disordered" evidence="1">
    <location>
        <begin position="1259"/>
        <end position="1301"/>
    </location>
</feature>
<feature type="compositionally biased region" description="Basic and acidic residues" evidence="1">
    <location>
        <begin position="1034"/>
        <end position="1043"/>
    </location>
</feature>
<evidence type="ECO:0000256" key="1">
    <source>
        <dbReference type="SAM" id="MobiDB-lite"/>
    </source>
</evidence>
<proteinExistence type="predicted"/>
<evidence type="ECO:0000313" key="3">
    <source>
        <dbReference type="Proteomes" id="UP000282613"/>
    </source>
</evidence>
<dbReference type="OrthoDB" id="6273453at2759"/>
<feature type="compositionally biased region" description="Polar residues" evidence="1">
    <location>
        <begin position="1262"/>
        <end position="1281"/>
    </location>
</feature>
<feature type="compositionally biased region" description="Acidic residues" evidence="1">
    <location>
        <begin position="1110"/>
        <end position="1120"/>
    </location>
</feature>
<evidence type="ECO:0000313" key="2">
    <source>
        <dbReference type="EMBL" id="VDK39005.1"/>
    </source>
</evidence>
<dbReference type="Proteomes" id="UP000282613">
    <property type="component" value="Unassembled WGS sequence"/>
</dbReference>
<dbReference type="WBParaSite" id="TASK_0000778101-mRNA-1">
    <property type="protein sequence ID" value="TASK_0000778101-mRNA-1"/>
    <property type="gene ID" value="TASK_0000778101"/>
</dbReference>
<feature type="compositionally biased region" description="Polar residues" evidence="1">
    <location>
        <begin position="1086"/>
        <end position="1097"/>
    </location>
</feature>
<feature type="region of interest" description="Disordered" evidence="1">
    <location>
        <begin position="1016"/>
        <end position="1054"/>
    </location>
</feature>
<protein>
    <submittedName>
        <fullName evidence="4">CLP1_P domain-containing protein</fullName>
    </submittedName>
</protein>
<reference evidence="4" key="1">
    <citation type="submission" date="2016-04" db="UniProtKB">
        <authorList>
            <consortium name="WormBaseParasite"/>
        </authorList>
    </citation>
    <scope>IDENTIFICATION</scope>
</reference>
<feature type="compositionally biased region" description="Low complexity" evidence="1">
    <location>
        <begin position="314"/>
        <end position="328"/>
    </location>
</feature>
<reference evidence="2 3" key="2">
    <citation type="submission" date="2018-11" db="EMBL/GenBank/DDBJ databases">
        <authorList>
            <consortium name="Pathogen Informatics"/>
        </authorList>
    </citation>
    <scope>NUCLEOTIDE SEQUENCE [LARGE SCALE GENOMIC DNA]</scope>
</reference>
<feature type="region of interest" description="Disordered" evidence="1">
    <location>
        <begin position="1066"/>
        <end position="1126"/>
    </location>
</feature>
<feature type="region of interest" description="Disordered" evidence="1">
    <location>
        <begin position="1205"/>
        <end position="1243"/>
    </location>
</feature>
<feature type="region of interest" description="Disordered" evidence="1">
    <location>
        <begin position="547"/>
        <end position="576"/>
    </location>
</feature>
<accession>A0A158R9T6</accession>
<name>A0A158R9T6_TAEAS</name>
<feature type="compositionally biased region" description="Acidic residues" evidence="1">
    <location>
        <begin position="1072"/>
        <end position="1082"/>
    </location>
</feature>
<feature type="compositionally biased region" description="Basic residues" evidence="1">
    <location>
        <begin position="234"/>
        <end position="244"/>
    </location>
</feature>
<organism evidence="4">
    <name type="scientific">Taenia asiatica</name>
    <name type="common">Asian tapeworm</name>
    <dbReference type="NCBI Taxonomy" id="60517"/>
    <lineage>
        <taxon>Eukaryota</taxon>
        <taxon>Metazoa</taxon>
        <taxon>Spiralia</taxon>
        <taxon>Lophotrochozoa</taxon>
        <taxon>Platyhelminthes</taxon>
        <taxon>Cestoda</taxon>
        <taxon>Eucestoda</taxon>
        <taxon>Cyclophyllidea</taxon>
        <taxon>Taeniidae</taxon>
        <taxon>Taenia</taxon>
    </lineage>
</organism>
<feature type="region of interest" description="Disordered" evidence="1">
    <location>
        <begin position="1"/>
        <end position="57"/>
    </location>
</feature>
<sequence>MQPSPMGRIVKETRKRRGNRGIDKLAGSGVKRSRGSRYGGKGKMPGRGNSSNSLAASKRTLSMKRENSIMWKKGSGCYRISVFSVFNLRSDVMVKRRGGLVLSWTGARVEVPNGAVGGARSHLISAPLPAAVRAYACPWLGPNLRLGSEVHLLWCSTKLRKPVQCFIPFSYATAIELTTPEATRKAEEGYAEKVKAARNAAKAAAKNATEGMLSESLSDGHHQEAPTPTSEKRRDKKKAGRHERGKTVDYISVDIPLLDTRSVFVLQSKVGENFWTLKRDVEIVQPTIHHIEWPSRLREAAYNASRFSEHNAGGDRSSSPSGAGSATAMDGRAGMTTSGGKSGGRGERRGGGGGSGGISRPPYASDIEVIMRSARDAVSGLEVAKRTAVFTGGVTFRTDELCDFIAIVIGTPSETVAFDSDGGLLRAPILHPLFSVRVPKFALRSPLTSTFKVSLRPILLRKDLIEAIHHFDSQLAEINECSNIYELDLGTEAFERPVTVMLPLPRWYTQMVEQMQVQPSSKPSGAEVIDGDVGGGGSGELMLEVEENKRDSRVYQPTGATESARGGKKGQKNTDQVNANNEIPIEERPKNLILVYQLVWSMQRPMLKRQLVWRASTGDVNSDNVVSRKRQTKSGNYRDTTTSSVLRGDSLNAKNGWMHLLLGLKGASWKDVPINGPFTPRCLQINTYQLGRFAMVYSSDPQRTPSSKVAHLMARLEALSVAPPGVLLLCLNTDPSRLCLWIDCVPSTKLIATLEERLNAGFVPLVQAGLRQKERFLNSYLEKIGQFLNLIKGSSPTLSVVLQSAASPSRRCAAIANCAYHSLQHLQSASDSPLDKSPIPTFGTSKYRVSGFDLLRVLLYNGLCIRAVVKGQVQIRTRGLFDCFLNLLEAKRNILQQQQAAAESSDAAESSITTTAVPTAAEESALLSGNRGNVRSSQGTDVVPLENFITTTETRFSFNDLLNDSATIIDLEPLKESFARMALRRARNPAYGSSFYLSYRESLIRNLMNRRLEELEEARSSETGAEVGEERDEVEEKKMERQSHNIHNPSDGEVDSLIILPPLQLHGAQSGDESEEEEEEVVEATSVLSRQSHNVEQSKGMEANGGKSEDGEEEMEEDEWVPAGMDGDDEKTTMDTFQNLLDAFTNKNAPLLAFHVTKDLCRRLTTIYDKGLAGEAIELIDRVYEMYAVGQVEIYLVQPTDMAQVRERSGEDEGEEGEAEVKETNASNPLANVTPLTDDDIEGDDKAAVHEGAILAHGVDGTSENKASDVNFSGHNQSNMKWSKKGDPSNPGGSTQQPLASYDLLIEPDLFMRLAPKTKKGAKPSS</sequence>
<dbReference type="EMBL" id="UYRS01018674">
    <property type="protein sequence ID" value="VDK39005.1"/>
    <property type="molecule type" value="Genomic_DNA"/>
</dbReference>
<keyword evidence="3" id="KW-1185">Reference proteome</keyword>